<sequence length="386" mass="45209">MQKFTKNYPQYVELLTENDYVLALPQSQILSNCVLDDLFILDHILQTSHDGKEFTTLNGKSYVIKDKKLELQSDSSVRVDILQNDVCYTDSTGVKHFKRIMISNSLDPRFFVQQAASQTSLDEPKYLRDPYEIVQFFKMKVFLEIEESYEDFLEEIRCLKENHILMKGHERAQSKTFKKIAENLKKSLVNTKSVQEQYGGLSENMRNEGIDNLVETLIYERIGAYVRKNLTKQYEEEESKLTSKMRQLYTLYKSDLKSFNEFMGSDFKSEIPAGKCVKIFKVFFRCQLPYEMFFTLHETMLMAAEELAIYLGKPKGTVDAQPLIKYVILVILQAREELEQEGKPFNFMVRLMLMEHFTVKQLGMSEEFYSFVTFKEAENCIMDCQV</sequence>
<dbReference type="GO" id="GO:0005769">
    <property type="term" value="C:early endosome"/>
    <property type="evidence" value="ECO:0007669"/>
    <property type="project" value="TreeGrafter"/>
</dbReference>
<dbReference type="EMBL" id="RRYP01011104">
    <property type="protein sequence ID" value="TNV77955.1"/>
    <property type="molecule type" value="Genomic_DNA"/>
</dbReference>
<gene>
    <name evidence="1" type="ORF">FGO68_gene5268</name>
</gene>
<dbReference type="GO" id="GO:0005886">
    <property type="term" value="C:plasma membrane"/>
    <property type="evidence" value="ECO:0007669"/>
    <property type="project" value="TreeGrafter"/>
</dbReference>
<dbReference type="GO" id="GO:0045022">
    <property type="term" value="P:early endosome to late endosome transport"/>
    <property type="evidence" value="ECO:0007669"/>
    <property type="project" value="TreeGrafter"/>
</dbReference>
<dbReference type="AlphaFoldDB" id="A0A8J8NNZ8"/>
<accession>A0A8J8NNZ8</accession>
<keyword evidence="2" id="KW-1185">Reference proteome</keyword>
<comment type="caution">
    <text evidence="1">The sequence shown here is derived from an EMBL/GenBank/DDBJ whole genome shotgun (WGS) entry which is preliminary data.</text>
</comment>
<dbReference type="InterPro" id="IPR051248">
    <property type="entry name" value="UPF0507/Ank_repeat_27"/>
</dbReference>
<dbReference type="PANTHER" id="PTHR24170">
    <property type="entry name" value="ANKYRIN REPEAT DOMAIN-CONTAINING PROTEIN 27"/>
    <property type="match status" value="1"/>
</dbReference>
<dbReference type="PANTHER" id="PTHR24170:SF1">
    <property type="entry name" value="DOMAIN PROTEIN, PUTATIVE (AFU_ORTHOLOGUE AFUA_1G09870)-RELATED"/>
    <property type="match status" value="1"/>
</dbReference>
<dbReference type="GO" id="GO:0005770">
    <property type="term" value="C:late endosome"/>
    <property type="evidence" value="ECO:0007669"/>
    <property type="project" value="TreeGrafter"/>
</dbReference>
<dbReference type="OrthoDB" id="10392023at2759"/>
<dbReference type="Gene3D" id="1.20.1050.80">
    <property type="entry name" value="VPS9 domain"/>
    <property type="match status" value="1"/>
</dbReference>
<proteinExistence type="predicted"/>
<dbReference type="SUPFAM" id="SSF109993">
    <property type="entry name" value="VPS9 domain"/>
    <property type="match status" value="1"/>
</dbReference>
<protein>
    <recommendedName>
        <fullName evidence="3">VPS9 domain-containing protein</fullName>
    </recommendedName>
</protein>
<dbReference type="InterPro" id="IPR037191">
    <property type="entry name" value="VPS9_dom_sf"/>
</dbReference>
<evidence type="ECO:0008006" key="3">
    <source>
        <dbReference type="Google" id="ProtNLM"/>
    </source>
</evidence>
<evidence type="ECO:0000313" key="2">
    <source>
        <dbReference type="Proteomes" id="UP000785679"/>
    </source>
</evidence>
<name>A0A8J8NNZ8_HALGN</name>
<organism evidence="1 2">
    <name type="scientific">Halteria grandinella</name>
    <dbReference type="NCBI Taxonomy" id="5974"/>
    <lineage>
        <taxon>Eukaryota</taxon>
        <taxon>Sar</taxon>
        <taxon>Alveolata</taxon>
        <taxon>Ciliophora</taxon>
        <taxon>Intramacronucleata</taxon>
        <taxon>Spirotrichea</taxon>
        <taxon>Stichotrichia</taxon>
        <taxon>Sporadotrichida</taxon>
        <taxon>Halteriidae</taxon>
        <taxon>Halteria</taxon>
    </lineage>
</organism>
<dbReference type="Proteomes" id="UP000785679">
    <property type="component" value="Unassembled WGS sequence"/>
</dbReference>
<reference evidence="1" key="1">
    <citation type="submission" date="2019-06" db="EMBL/GenBank/DDBJ databases">
        <authorList>
            <person name="Zheng W."/>
        </authorList>
    </citation>
    <scope>NUCLEOTIDE SEQUENCE</scope>
    <source>
        <strain evidence="1">QDHG01</strain>
    </source>
</reference>
<dbReference type="GO" id="GO:0097422">
    <property type="term" value="C:tubular endosome"/>
    <property type="evidence" value="ECO:0007669"/>
    <property type="project" value="TreeGrafter"/>
</dbReference>
<dbReference type="GO" id="GO:0030133">
    <property type="term" value="C:transport vesicle"/>
    <property type="evidence" value="ECO:0007669"/>
    <property type="project" value="TreeGrafter"/>
</dbReference>
<dbReference type="GO" id="GO:0005085">
    <property type="term" value="F:guanyl-nucleotide exchange factor activity"/>
    <property type="evidence" value="ECO:0007669"/>
    <property type="project" value="TreeGrafter"/>
</dbReference>
<evidence type="ECO:0000313" key="1">
    <source>
        <dbReference type="EMBL" id="TNV77955.1"/>
    </source>
</evidence>
<dbReference type="GO" id="GO:0000149">
    <property type="term" value="F:SNARE binding"/>
    <property type="evidence" value="ECO:0007669"/>
    <property type="project" value="TreeGrafter"/>
</dbReference>